<dbReference type="InterPro" id="IPR003439">
    <property type="entry name" value="ABC_transporter-like_ATP-bd"/>
</dbReference>
<dbReference type="GO" id="GO:0005524">
    <property type="term" value="F:ATP binding"/>
    <property type="evidence" value="ECO:0007669"/>
    <property type="project" value="UniProtKB-KW"/>
</dbReference>
<evidence type="ECO:0000256" key="1">
    <source>
        <dbReference type="ARBA" id="ARBA00005417"/>
    </source>
</evidence>
<dbReference type="SUPFAM" id="SSF52540">
    <property type="entry name" value="P-loop containing nucleoside triphosphate hydrolases"/>
    <property type="match status" value="1"/>
</dbReference>
<dbReference type="Gene3D" id="3.40.50.300">
    <property type="entry name" value="P-loop containing nucleotide triphosphate hydrolases"/>
    <property type="match status" value="1"/>
</dbReference>
<sequence>MIEAQSLTRRYGNTTAVNRVSFRVEHNGIIGLLGHNGAGKTTVMKMLSGYLEPTAGSLVVAGHDYAGGCRAVQRTLGYLPEDPPVYPDMMVADYLDYVATCKGIAREERSRAVRDALLATELGTRALDRIDTLSRGLKQRVGVAQAILGNPRLLILDEPGNGLDPEQNRHMRELIQRLARRATVILSTHILQEVEALCERVLIMHEGRIALDAGMADLRRSCSLLLRVDTPSEALRHQLERLPGVAGVESRLAENGYLLLLAEQGELDTTAGLAAQCVQANDAGLITLQASRRDLETVFREATGSEAPAE</sequence>
<dbReference type="SMART" id="SM00382">
    <property type="entry name" value="AAA"/>
    <property type="match status" value="1"/>
</dbReference>
<dbReference type="PROSITE" id="PS50893">
    <property type="entry name" value="ABC_TRANSPORTER_2"/>
    <property type="match status" value="1"/>
</dbReference>
<accession>A0A5C9A1L6</accession>
<dbReference type="EMBL" id="VRZA01000003">
    <property type="protein sequence ID" value="TXS93989.1"/>
    <property type="molecule type" value="Genomic_DNA"/>
</dbReference>
<evidence type="ECO:0000256" key="4">
    <source>
        <dbReference type="ARBA" id="ARBA00022840"/>
    </source>
</evidence>
<gene>
    <name evidence="6" type="ORF">FV139_10220</name>
</gene>
<dbReference type="AlphaFoldDB" id="A0A5C9A1L6"/>
<evidence type="ECO:0000313" key="6">
    <source>
        <dbReference type="EMBL" id="TXS93989.1"/>
    </source>
</evidence>
<dbReference type="GO" id="GO:0016887">
    <property type="term" value="F:ATP hydrolysis activity"/>
    <property type="evidence" value="ECO:0007669"/>
    <property type="project" value="InterPro"/>
</dbReference>
<dbReference type="RefSeq" id="WP_148068331.1">
    <property type="nucleotide sequence ID" value="NZ_VRZA01000003.1"/>
</dbReference>
<dbReference type="InterPro" id="IPR003593">
    <property type="entry name" value="AAA+_ATPase"/>
</dbReference>
<reference evidence="6 7" key="1">
    <citation type="submission" date="2019-08" db="EMBL/GenBank/DDBJ databases">
        <title>Parahaliea maris sp. nov., isolated from the surface seawater.</title>
        <authorList>
            <person name="Liu Y."/>
        </authorList>
    </citation>
    <scope>NUCLEOTIDE SEQUENCE [LARGE SCALE GENOMIC DNA]</scope>
    <source>
        <strain evidence="6 7">HSLHS9</strain>
    </source>
</reference>
<dbReference type="PANTHER" id="PTHR43335:SF4">
    <property type="entry name" value="ABC TRANSPORTER, ATP-BINDING PROTEIN"/>
    <property type="match status" value="1"/>
</dbReference>
<evidence type="ECO:0000256" key="2">
    <source>
        <dbReference type="ARBA" id="ARBA00022448"/>
    </source>
</evidence>
<proteinExistence type="inferred from homology"/>
<evidence type="ECO:0000313" key="7">
    <source>
        <dbReference type="Proteomes" id="UP000321039"/>
    </source>
</evidence>
<comment type="caution">
    <text evidence="6">The sequence shown here is derived from an EMBL/GenBank/DDBJ whole genome shotgun (WGS) entry which is preliminary data.</text>
</comment>
<dbReference type="CDD" id="cd03230">
    <property type="entry name" value="ABC_DR_subfamily_A"/>
    <property type="match status" value="1"/>
</dbReference>
<keyword evidence="2" id="KW-0813">Transport</keyword>
<dbReference type="InterPro" id="IPR027417">
    <property type="entry name" value="P-loop_NTPase"/>
</dbReference>
<keyword evidence="3" id="KW-0547">Nucleotide-binding</keyword>
<feature type="domain" description="ABC transporter" evidence="5">
    <location>
        <begin position="2"/>
        <end position="231"/>
    </location>
</feature>
<keyword evidence="7" id="KW-1185">Reference proteome</keyword>
<name>A0A5C9A1L6_9GAMM</name>
<comment type="similarity">
    <text evidence="1">Belongs to the ABC transporter superfamily.</text>
</comment>
<dbReference type="Pfam" id="PF00005">
    <property type="entry name" value="ABC_tran"/>
    <property type="match status" value="1"/>
</dbReference>
<protein>
    <submittedName>
        <fullName evidence="6">ABC transporter ATP-binding protein</fullName>
    </submittedName>
</protein>
<dbReference type="PANTHER" id="PTHR43335">
    <property type="entry name" value="ABC TRANSPORTER, ATP-BINDING PROTEIN"/>
    <property type="match status" value="1"/>
</dbReference>
<keyword evidence="4 6" id="KW-0067">ATP-binding</keyword>
<evidence type="ECO:0000256" key="3">
    <source>
        <dbReference type="ARBA" id="ARBA00022741"/>
    </source>
</evidence>
<dbReference type="Proteomes" id="UP000321039">
    <property type="component" value="Unassembled WGS sequence"/>
</dbReference>
<evidence type="ECO:0000259" key="5">
    <source>
        <dbReference type="PROSITE" id="PS50893"/>
    </source>
</evidence>
<organism evidence="6 7">
    <name type="scientific">Parahaliea maris</name>
    <dbReference type="NCBI Taxonomy" id="2716870"/>
    <lineage>
        <taxon>Bacteria</taxon>
        <taxon>Pseudomonadati</taxon>
        <taxon>Pseudomonadota</taxon>
        <taxon>Gammaproteobacteria</taxon>
        <taxon>Cellvibrionales</taxon>
        <taxon>Halieaceae</taxon>
        <taxon>Parahaliea</taxon>
    </lineage>
</organism>